<dbReference type="EMBL" id="JAZGQO010000014">
    <property type="protein sequence ID" value="KAK6171412.1"/>
    <property type="molecule type" value="Genomic_DNA"/>
</dbReference>
<dbReference type="PRINTS" id="PR00449">
    <property type="entry name" value="RASTRNSFRMNG"/>
</dbReference>
<dbReference type="GO" id="GO:0046872">
    <property type="term" value="F:metal ion binding"/>
    <property type="evidence" value="ECO:0007669"/>
    <property type="project" value="UniProtKB-KW"/>
</dbReference>
<feature type="binding site" evidence="8">
    <location>
        <position position="20"/>
    </location>
    <ligand>
        <name>Mg(2+)</name>
        <dbReference type="ChEBI" id="CHEBI:18420"/>
    </ligand>
</feature>
<organism evidence="9 10">
    <name type="scientific">Patella caerulea</name>
    <name type="common">Rayed Mediterranean limpet</name>
    <dbReference type="NCBI Taxonomy" id="87958"/>
    <lineage>
        <taxon>Eukaryota</taxon>
        <taxon>Metazoa</taxon>
        <taxon>Spiralia</taxon>
        <taxon>Lophotrochozoa</taxon>
        <taxon>Mollusca</taxon>
        <taxon>Gastropoda</taxon>
        <taxon>Patellogastropoda</taxon>
        <taxon>Patelloidea</taxon>
        <taxon>Patellidae</taxon>
        <taxon>Patella</taxon>
    </lineage>
</organism>
<feature type="binding site" evidence="7">
    <location>
        <position position="64"/>
    </location>
    <ligand>
        <name>GTP</name>
        <dbReference type="ChEBI" id="CHEBI:37565"/>
    </ligand>
</feature>
<dbReference type="InterPro" id="IPR006689">
    <property type="entry name" value="Small_GTPase_ARF/SAR"/>
</dbReference>
<dbReference type="NCBIfam" id="TIGR00231">
    <property type="entry name" value="small_GTP"/>
    <property type="match status" value="1"/>
</dbReference>
<keyword evidence="1" id="KW-0519">Myristate</keyword>
<comment type="caution">
    <text evidence="9">The sequence shown here is derived from an EMBL/GenBank/DDBJ whole genome shotgun (WGS) entry which is preliminary data.</text>
</comment>
<dbReference type="SMART" id="SM00177">
    <property type="entry name" value="ARF"/>
    <property type="match status" value="1"/>
</dbReference>
<keyword evidence="8" id="KW-0479">Metal-binding</keyword>
<evidence type="ECO:0000313" key="9">
    <source>
        <dbReference type="EMBL" id="KAK6171412.1"/>
    </source>
</evidence>
<evidence type="ECO:0000313" key="10">
    <source>
        <dbReference type="Proteomes" id="UP001347796"/>
    </source>
</evidence>
<sequence>MGSSASIQIVMVGLDTTGKTTILYRLKFGQYMNAIPTVGFNCEKIEGKVGKVKGVSFTIWDIGGKDNMRPLWKSYLRSADGIIFVIDSSDKERMEEAKIELNKFVKSHNTSKLPTLVIANKQDLQEALDPEEIEKMLSIQEISMSHPLHFLPACAVTGEGLSEAMDIMYEMIKKWKKSKHAKISR</sequence>
<keyword evidence="3 7" id="KW-0342">GTP-binding</keyword>
<dbReference type="Pfam" id="PF00025">
    <property type="entry name" value="Arf"/>
    <property type="match status" value="1"/>
</dbReference>
<protein>
    <recommendedName>
        <fullName evidence="6">ADP-ribosylation factor-like protein 11</fullName>
    </recommendedName>
</protein>
<dbReference type="InterPro" id="IPR024156">
    <property type="entry name" value="Small_GTPase_ARF"/>
</dbReference>
<feature type="binding site" evidence="7">
    <location>
        <begin position="120"/>
        <end position="123"/>
    </location>
    <ligand>
        <name>GTP</name>
        <dbReference type="ChEBI" id="CHEBI:37565"/>
    </ligand>
</feature>
<dbReference type="Gene3D" id="3.40.50.300">
    <property type="entry name" value="P-loop containing nucleotide triphosphate hydrolases"/>
    <property type="match status" value="1"/>
</dbReference>
<dbReference type="SUPFAM" id="SSF52540">
    <property type="entry name" value="P-loop containing nucleoside triphosphate hydrolases"/>
    <property type="match status" value="1"/>
</dbReference>
<dbReference type="SMART" id="SM00175">
    <property type="entry name" value="RAB"/>
    <property type="match status" value="1"/>
</dbReference>
<accession>A0AAN8J7H7</accession>
<evidence type="ECO:0000256" key="3">
    <source>
        <dbReference type="ARBA" id="ARBA00023134"/>
    </source>
</evidence>
<evidence type="ECO:0000256" key="6">
    <source>
        <dbReference type="ARBA" id="ARBA00072409"/>
    </source>
</evidence>
<dbReference type="FunFam" id="3.40.50.300:FF:000898">
    <property type="entry name" value="ADP-ribosylation factor-like protein 11"/>
    <property type="match status" value="1"/>
</dbReference>
<dbReference type="PANTHER" id="PTHR11711">
    <property type="entry name" value="ADP RIBOSYLATION FACTOR-RELATED"/>
    <property type="match status" value="1"/>
</dbReference>
<evidence type="ECO:0000256" key="4">
    <source>
        <dbReference type="ARBA" id="ARBA00023288"/>
    </source>
</evidence>
<gene>
    <name evidence="9" type="ORF">SNE40_019606</name>
</gene>
<dbReference type="SMART" id="SM00178">
    <property type="entry name" value="SAR"/>
    <property type="match status" value="1"/>
</dbReference>
<evidence type="ECO:0000256" key="7">
    <source>
        <dbReference type="PIRSR" id="PIRSR606689-1"/>
    </source>
</evidence>
<keyword evidence="4" id="KW-0449">Lipoprotein</keyword>
<keyword evidence="8" id="KW-0460">Magnesium</keyword>
<comment type="function">
    <text evidence="5">May play a role in apoptosis. May act as a tumor suppressor.</text>
</comment>
<feature type="binding site" evidence="8">
    <location>
        <position position="37"/>
    </location>
    <ligand>
        <name>Mg(2+)</name>
        <dbReference type="ChEBI" id="CHEBI:18420"/>
    </ligand>
</feature>
<dbReference type="GO" id="GO:0005525">
    <property type="term" value="F:GTP binding"/>
    <property type="evidence" value="ECO:0007669"/>
    <property type="project" value="UniProtKB-KW"/>
</dbReference>
<dbReference type="GO" id="GO:0003924">
    <property type="term" value="F:GTPase activity"/>
    <property type="evidence" value="ECO:0007669"/>
    <property type="project" value="InterPro"/>
</dbReference>
<dbReference type="Proteomes" id="UP001347796">
    <property type="component" value="Unassembled WGS sequence"/>
</dbReference>
<reference evidence="9 10" key="1">
    <citation type="submission" date="2024-01" db="EMBL/GenBank/DDBJ databases">
        <title>The genome of the rayed Mediterranean limpet Patella caerulea (Linnaeus, 1758).</title>
        <authorList>
            <person name="Anh-Thu Weber A."/>
            <person name="Halstead-Nussloch G."/>
        </authorList>
    </citation>
    <scope>NUCLEOTIDE SEQUENCE [LARGE SCALE GENOMIC DNA]</scope>
    <source>
        <strain evidence="9">AATW-2023a</strain>
        <tissue evidence="9">Whole specimen</tissue>
    </source>
</reference>
<dbReference type="InterPro" id="IPR027417">
    <property type="entry name" value="P-loop_NTPase"/>
</dbReference>
<evidence type="ECO:0000256" key="8">
    <source>
        <dbReference type="PIRSR" id="PIRSR606689-2"/>
    </source>
</evidence>
<feature type="binding site" evidence="7">
    <location>
        <begin position="13"/>
        <end position="20"/>
    </location>
    <ligand>
        <name>GTP</name>
        <dbReference type="ChEBI" id="CHEBI:37565"/>
    </ligand>
</feature>
<dbReference type="PROSITE" id="PS51417">
    <property type="entry name" value="ARF"/>
    <property type="match status" value="1"/>
</dbReference>
<name>A0AAN8J7H7_PATCE</name>
<keyword evidence="2 7" id="KW-0547">Nucleotide-binding</keyword>
<proteinExistence type="predicted"/>
<keyword evidence="10" id="KW-1185">Reference proteome</keyword>
<dbReference type="InterPro" id="IPR005225">
    <property type="entry name" value="Small_GTP-bd"/>
</dbReference>
<evidence type="ECO:0000256" key="1">
    <source>
        <dbReference type="ARBA" id="ARBA00022707"/>
    </source>
</evidence>
<dbReference type="AlphaFoldDB" id="A0AAN8J7H7"/>
<dbReference type="PROSITE" id="PS51419">
    <property type="entry name" value="RAB"/>
    <property type="match status" value="1"/>
</dbReference>
<evidence type="ECO:0000256" key="5">
    <source>
        <dbReference type="ARBA" id="ARBA00054648"/>
    </source>
</evidence>
<evidence type="ECO:0000256" key="2">
    <source>
        <dbReference type="ARBA" id="ARBA00022741"/>
    </source>
</evidence>